<proteinExistence type="predicted"/>
<evidence type="ECO:0000256" key="5">
    <source>
        <dbReference type="ARBA" id="ARBA00022982"/>
    </source>
</evidence>
<dbReference type="InterPro" id="IPR038532">
    <property type="entry name" value="NDUFS4-like_sf"/>
</dbReference>
<evidence type="ECO:0000256" key="1">
    <source>
        <dbReference type="ARBA" id="ARBA00004370"/>
    </source>
</evidence>
<dbReference type="Pfam" id="PF04800">
    <property type="entry name" value="NDUS4"/>
    <property type="match status" value="1"/>
</dbReference>
<dbReference type="EMBL" id="JASJEV010000001">
    <property type="protein sequence ID" value="MDJ1157038.1"/>
    <property type="molecule type" value="Genomic_DNA"/>
</dbReference>
<keyword evidence="2" id="KW-0813">Transport</keyword>
<evidence type="ECO:0000256" key="2">
    <source>
        <dbReference type="ARBA" id="ARBA00022448"/>
    </source>
</evidence>
<evidence type="ECO:0000313" key="7">
    <source>
        <dbReference type="EMBL" id="MDJ1157038.1"/>
    </source>
</evidence>
<name>A0ABT7ACE5_9HYPH</name>
<dbReference type="Gene3D" id="3.30.160.190">
    <property type="entry name" value="atu1810 like domain"/>
    <property type="match status" value="1"/>
</dbReference>
<protein>
    <submittedName>
        <fullName evidence="7">ETC complex I subunit</fullName>
    </submittedName>
</protein>
<keyword evidence="4" id="KW-0809">Transit peptide</keyword>
<comment type="caution">
    <text evidence="7">The sequence shown here is derived from an EMBL/GenBank/DDBJ whole genome shotgun (WGS) entry which is preliminary data.</text>
</comment>
<evidence type="ECO:0000313" key="8">
    <source>
        <dbReference type="Proteomes" id="UP001321492"/>
    </source>
</evidence>
<evidence type="ECO:0000256" key="4">
    <source>
        <dbReference type="ARBA" id="ARBA00022946"/>
    </source>
</evidence>
<evidence type="ECO:0000256" key="6">
    <source>
        <dbReference type="ARBA" id="ARBA00023136"/>
    </source>
</evidence>
<reference evidence="7 8" key="1">
    <citation type="submission" date="2023-05" db="EMBL/GenBank/DDBJ databases">
        <title>Chelatococcus sp. nov., a moderately thermophilic bacterium isolated from hot spring microbial mat.</title>
        <authorList>
            <person name="Hu C.-J."/>
            <person name="Li W.-J."/>
        </authorList>
    </citation>
    <scope>NUCLEOTIDE SEQUENCE [LARGE SCALE GENOMIC DNA]</scope>
    <source>
        <strain evidence="7 8">SYSU G07232</strain>
    </source>
</reference>
<keyword evidence="6" id="KW-0472">Membrane</keyword>
<keyword evidence="8" id="KW-1185">Reference proteome</keyword>
<gene>
    <name evidence="7" type="ORF">QNA08_02140</name>
</gene>
<keyword evidence="5" id="KW-0249">Electron transport</keyword>
<sequence length="101" mass="11912">MTARIYKPAKTAMQSGTAKTKRWLLEFEPERPREVEPLMGWTSSSDMRQQVKLWFDTKEEAVAYATRNGIPYRVEEPKEPARRPMSYSDNFKFSRVAPWTH</sequence>
<evidence type="ECO:0000256" key="3">
    <source>
        <dbReference type="ARBA" id="ARBA00022660"/>
    </source>
</evidence>
<comment type="subcellular location">
    <subcellularLocation>
        <location evidence="1">Membrane</location>
    </subcellularLocation>
</comment>
<dbReference type="PANTHER" id="PTHR12219">
    <property type="entry name" value="NADH-UBIQUINONE OXIDOREDUCTASE"/>
    <property type="match status" value="1"/>
</dbReference>
<dbReference type="Proteomes" id="UP001321492">
    <property type="component" value="Unassembled WGS sequence"/>
</dbReference>
<dbReference type="RefSeq" id="WP_283739020.1">
    <property type="nucleotide sequence ID" value="NZ_JASJEV010000001.1"/>
</dbReference>
<dbReference type="InterPro" id="IPR006885">
    <property type="entry name" value="NADH_UbQ_FeS_4_mit-like"/>
</dbReference>
<organism evidence="7 8">
    <name type="scientific">Chelatococcus albus</name>
    <dbReference type="NCBI Taxonomy" id="3047466"/>
    <lineage>
        <taxon>Bacteria</taxon>
        <taxon>Pseudomonadati</taxon>
        <taxon>Pseudomonadota</taxon>
        <taxon>Alphaproteobacteria</taxon>
        <taxon>Hyphomicrobiales</taxon>
        <taxon>Chelatococcaceae</taxon>
        <taxon>Chelatococcus</taxon>
    </lineage>
</organism>
<dbReference type="PANTHER" id="PTHR12219:SF8">
    <property type="entry name" value="NADH DEHYDROGENASE [UBIQUINONE] IRON-SULFUR PROTEIN 4, MITOCHONDRIAL"/>
    <property type="match status" value="1"/>
</dbReference>
<accession>A0ABT7ACE5</accession>
<keyword evidence="3" id="KW-0679">Respiratory chain</keyword>